<dbReference type="Gene3D" id="2.60.40.10">
    <property type="entry name" value="Immunoglobulins"/>
    <property type="match status" value="2"/>
</dbReference>
<dbReference type="PROSITE" id="PS50853">
    <property type="entry name" value="FN3"/>
    <property type="match status" value="2"/>
</dbReference>
<feature type="domain" description="Fibronectin type-III" evidence="2">
    <location>
        <begin position="239"/>
        <end position="328"/>
    </location>
</feature>
<feature type="domain" description="Fibronectin type-III" evidence="2">
    <location>
        <begin position="145"/>
        <end position="234"/>
    </location>
</feature>
<dbReference type="RefSeq" id="WP_209977960.1">
    <property type="nucleotide sequence ID" value="NZ_JAGGLB010000041.1"/>
</dbReference>
<protein>
    <recommendedName>
        <fullName evidence="2">Fibronectin type-III domain-containing protein</fullName>
    </recommendedName>
</protein>
<proteinExistence type="predicted"/>
<evidence type="ECO:0000313" key="4">
    <source>
        <dbReference type="Proteomes" id="UP001519287"/>
    </source>
</evidence>
<dbReference type="Pfam" id="PF13290">
    <property type="entry name" value="CHB_HEX_C_1"/>
    <property type="match status" value="1"/>
</dbReference>
<dbReference type="InterPro" id="IPR050964">
    <property type="entry name" value="Striated_Muscle_Regulatory"/>
</dbReference>
<dbReference type="SUPFAM" id="SSF49265">
    <property type="entry name" value="Fibronectin type III"/>
    <property type="match status" value="1"/>
</dbReference>
<gene>
    <name evidence="3" type="ORF">J2Z66_007601</name>
</gene>
<dbReference type="InterPro" id="IPR013783">
    <property type="entry name" value="Ig-like_fold"/>
</dbReference>
<name>A0ABS4J7Y4_9BACL</name>
<sequence length="655" mass="69120">MDSNYGEESIPNKEMIRDARKMAIPQYWNPNKGEDGGFEPVIGSGGAYNMQTTIMVADEPFRGNSTMTKKFAKVMTGFVISNDGDQDLTFVINGQEWLVYAGAVFSENFLPFTTVTINTIVPFQAYGKFSLGSTIVPPPPVDTEAPEDVKNLVTSNITTTTLTLTWTVSVSEDTVGYDVYQGATLLGSVTGTTYNVTGLIHSTQYTFIIKAKDAANNISAGTSVTAITVEVPSVIPPIPITNLVAGTSTYNSIPVSWTASNGVRYEVAYSTNGTNFTVASDMVTADNYLVTGLSAITTYTIRVVAIGSDGERSSGNPTVQATTVTAPDVTLPIITAAPNGGTFTSAQSVTLNANEPDTIYYTTDGSMPTTSSSVYSAPIAISTTATLKYFGKDTAGNSSTVQTASFTINSGQPGMTTVTNGLLHSYDFRGGKGHTGSAQDSVGNMPLTLTNFKSDGTEGYIAGGIKQAGTSNDITSSGYLISTDLSNMGMTTPGSSFTVVIKAYLNAINYSTHFFTSSKDNKDLQIDPTPANTVGRFRICSSSVGATKVHPKVEIRDNATTTTTIIRDGAAFADSTLTPGGPGSVMQVTYDSVTKTMALYLNGVMNKSMVLENHAKFEGLVLSSGQHVTNALLIYNRALTSPELAQVSTDLLALP</sequence>
<dbReference type="InterPro" id="IPR059177">
    <property type="entry name" value="GH29D-like_dom"/>
</dbReference>
<organism evidence="3 4">
    <name type="scientific">Paenibacillus eucommiae</name>
    <dbReference type="NCBI Taxonomy" id="1355755"/>
    <lineage>
        <taxon>Bacteria</taxon>
        <taxon>Bacillati</taxon>
        <taxon>Bacillota</taxon>
        <taxon>Bacilli</taxon>
        <taxon>Bacillales</taxon>
        <taxon>Paenibacillaceae</taxon>
        <taxon>Paenibacillus</taxon>
    </lineage>
</organism>
<dbReference type="InterPro" id="IPR003961">
    <property type="entry name" value="FN3_dom"/>
</dbReference>
<accession>A0ABS4J7Y4</accession>
<evidence type="ECO:0000256" key="1">
    <source>
        <dbReference type="ARBA" id="ARBA00022737"/>
    </source>
</evidence>
<keyword evidence="4" id="KW-1185">Reference proteome</keyword>
<dbReference type="Proteomes" id="UP001519287">
    <property type="component" value="Unassembled WGS sequence"/>
</dbReference>
<dbReference type="CDD" id="cd00063">
    <property type="entry name" value="FN3"/>
    <property type="match status" value="1"/>
</dbReference>
<keyword evidence="1" id="KW-0677">Repeat</keyword>
<dbReference type="PANTHER" id="PTHR13817:SF73">
    <property type="entry name" value="FIBRONECTIN TYPE-III DOMAIN-CONTAINING PROTEIN"/>
    <property type="match status" value="1"/>
</dbReference>
<dbReference type="EMBL" id="JAGGLB010000041">
    <property type="protein sequence ID" value="MBP1995959.1"/>
    <property type="molecule type" value="Genomic_DNA"/>
</dbReference>
<comment type="caution">
    <text evidence="3">The sequence shown here is derived from an EMBL/GenBank/DDBJ whole genome shotgun (WGS) entry which is preliminary data.</text>
</comment>
<evidence type="ECO:0000259" key="2">
    <source>
        <dbReference type="PROSITE" id="PS50853"/>
    </source>
</evidence>
<reference evidence="3 4" key="1">
    <citation type="submission" date="2021-03" db="EMBL/GenBank/DDBJ databases">
        <title>Genomic Encyclopedia of Type Strains, Phase IV (KMG-IV): sequencing the most valuable type-strain genomes for metagenomic binning, comparative biology and taxonomic classification.</title>
        <authorList>
            <person name="Goeker M."/>
        </authorList>
    </citation>
    <scope>NUCLEOTIDE SEQUENCE [LARGE SCALE GENOMIC DNA]</scope>
    <source>
        <strain evidence="3 4">DSM 26048</strain>
    </source>
</reference>
<dbReference type="PANTHER" id="PTHR13817">
    <property type="entry name" value="TITIN"/>
    <property type="match status" value="1"/>
</dbReference>
<dbReference type="Pfam" id="PF00041">
    <property type="entry name" value="fn3"/>
    <property type="match status" value="2"/>
</dbReference>
<dbReference type="InterPro" id="IPR036116">
    <property type="entry name" value="FN3_sf"/>
</dbReference>
<dbReference type="SMART" id="SM00060">
    <property type="entry name" value="FN3"/>
    <property type="match status" value="2"/>
</dbReference>
<evidence type="ECO:0000313" key="3">
    <source>
        <dbReference type="EMBL" id="MBP1995959.1"/>
    </source>
</evidence>